<gene>
    <name evidence="3" type="ORF">CH330_06330</name>
</gene>
<organism evidence="3 4">
    <name type="scientific">candidate division WOR-3 bacterium JGI_Cruoil_03_51_56</name>
    <dbReference type="NCBI Taxonomy" id="1973747"/>
    <lineage>
        <taxon>Bacteria</taxon>
        <taxon>Bacteria division WOR-3</taxon>
    </lineage>
</organism>
<dbReference type="HAMAP" id="MF_00674">
    <property type="entry name" value="UPF0251"/>
    <property type="match status" value="1"/>
</dbReference>
<proteinExistence type="inferred from homology"/>
<evidence type="ECO:0000256" key="2">
    <source>
        <dbReference type="HAMAP-Rule" id="MF_00674"/>
    </source>
</evidence>
<comment type="similarity">
    <text evidence="1 2">Belongs to the UPF0251 family.</text>
</comment>
<dbReference type="EMBL" id="NOZP01000116">
    <property type="protein sequence ID" value="OYD15217.1"/>
    <property type="molecule type" value="Genomic_DNA"/>
</dbReference>
<dbReference type="Pfam" id="PF02001">
    <property type="entry name" value="DUF134"/>
    <property type="match status" value="1"/>
</dbReference>
<protein>
    <recommendedName>
        <fullName evidence="2">UPF0251 protein CH330_06330</fullName>
    </recommendedName>
</protein>
<evidence type="ECO:0000313" key="4">
    <source>
        <dbReference type="Proteomes" id="UP000215559"/>
    </source>
</evidence>
<sequence length="159" mass="17713">MCLILMPGPRLRPAGLRRDLWRCAVPRPKRNRCVSGNPTVTYFKPRGVPMSTLAKVVLTLDEFEALRLADFERQYHEEAAGKMKISRATFGRILTSVHQKVADALVHGKAMLIEHGPGVLHITVVKCEACGFEWEVSSEIERAICPSCGQEISLTKKGE</sequence>
<evidence type="ECO:0000313" key="3">
    <source>
        <dbReference type="EMBL" id="OYD15217.1"/>
    </source>
</evidence>
<dbReference type="PANTHER" id="PTHR37478:SF2">
    <property type="entry name" value="UPF0251 PROTEIN TK0562"/>
    <property type="match status" value="1"/>
</dbReference>
<dbReference type="AlphaFoldDB" id="A0A235BTZ5"/>
<reference evidence="3 4" key="1">
    <citation type="submission" date="2017-07" db="EMBL/GenBank/DDBJ databases">
        <title>Recovery of genomes from metagenomes via a dereplication, aggregation, and scoring strategy.</title>
        <authorList>
            <person name="Sieber C.M."/>
            <person name="Probst A.J."/>
            <person name="Sharrar A."/>
            <person name="Thomas B.C."/>
            <person name="Hess M."/>
            <person name="Tringe S.G."/>
            <person name="Banfield J.F."/>
        </authorList>
    </citation>
    <scope>NUCLEOTIDE SEQUENCE [LARGE SCALE GENOMIC DNA]</scope>
    <source>
        <strain evidence="3">JGI_Cruoil_03_51_56</strain>
    </source>
</reference>
<dbReference type="PANTHER" id="PTHR37478">
    <property type="match status" value="1"/>
</dbReference>
<name>A0A235BTZ5_UNCW3</name>
<evidence type="ECO:0000256" key="1">
    <source>
        <dbReference type="ARBA" id="ARBA00009350"/>
    </source>
</evidence>
<accession>A0A235BTZ5</accession>
<dbReference type="Proteomes" id="UP000215559">
    <property type="component" value="Unassembled WGS sequence"/>
</dbReference>
<comment type="caution">
    <text evidence="3">The sequence shown here is derived from an EMBL/GenBank/DDBJ whole genome shotgun (WGS) entry which is preliminary data.</text>
</comment>
<dbReference type="InterPro" id="IPR002852">
    <property type="entry name" value="UPF0251"/>
</dbReference>